<evidence type="ECO:0000313" key="2">
    <source>
        <dbReference type="EMBL" id="TNN81228.1"/>
    </source>
</evidence>
<comment type="caution">
    <text evidence="2">The sequence shown here is derived from an EMBL/GenBank/DDBJ whole genome shotgun (WGS) entry which is preliminary data.</text>
</comment>
<keyword evidence="3" id="KW-1185">Reference proteome</keyword>
<feature type="region of interest" description="Disordered" evidence="1">
    <location>
        <begin position="1"/>
        <end position="40"/>
    </location>
</feature>
<evidence type="ECO:0000256" key="1">
    <source>
        <dbReference type="SAM" id="MobiDB-lite"/>
    </source>
</evidence>
<dbReference type="EMBL" id="SRLO01000048">
    <property type="protein sequence ID" value="TNN81228.1"/>
    <property type="molecule type" value="Genomic_DNA"/>
</dbReference>
<proteinExistence type="predicted"/>
<organism evidence="2 3">
    <name type="scientific">Liparis tanakae</name>
    <name type="common">Tanaka's snailfish</name>
    <dbReference type="NCBI Taxonomy" id="230148"/>
    <lineage>
        <taxon>Eukaryota</taxon>
        <taxon>Metazoa</taxon>
        <taxon>Chordata</taxon>
        <taxon>Craniata</taxon>
        <taxon>Vertebrata</taxon>
        <taxon>Euteleostomi</taxon>
        <taxon>Actinopterygii</taxon>
        <taxon>Neopterygii</taxon>
        <taxon>Teleostei</taxon>
        <taxon>Neoteleostei</taxon>
        <taxon>Acanthomorphata</taxon>
        <taxon>Eupercaria</taxon>
        <taxon>Perciformes</taxon>
        <taxon>Cottioidei</taxon>
        <taxon>Cottales</taxon>
        <taxon>Liparidae</taxon>
        <taxon>Liparis</taxon>
    </lineage>
</organism>
<feature type="region of interest" description="Disordered" evidence="1">
    <location>
        <begin position="61"/>
        <end position="83"/>
    </location>
</feature>
<evidence type="ECO:0000313" key="3">
    <source>
        <dbReference type="Proteomes" id="UP000314294"/>
    </source>
</evidence>
<protein>
    <submittedName>
        <fullName evidence="2">Uncharacterized protein</fullName>
    </submittedName>
</protein>
<dbReference type="AlphaFoldDB" id="A0A4Z2IUH7"/>
<dbReference type="Proteomes" id="UP000314294">
    <property type="component" value="Unassembled WGS sequence"/>
</dbReference>
<feature type="region of interest" description="Disordered" evidence="1">
    <location>
        <begin position="149"/>
        <end position="184"/>
    </location>
</feature>
<accession>A0A4Z2IUH7</accession>
<gene>
    <name evidence="2" type="ORF">EYF80_008562</name>
</gene>
<feature type="compositionally biased region" description="Basic and acidic residues" evidence="1">
    <location>
        <begin position="27"/>
        <end position="40"/>
    </location>
</feature>
<reference evidence="2 3" key="1">
    <citation type="submission" date="2019-03" db="EMBL/GenBank/DDBJ databases">
        <title>First draft genome of Liparis tanakae, snailfish: a comprehensive survey of snailfish specific genes.</title>
        <authorList>
            <person name="Kim W."/>
            <person name="Song I."/>
            <person name="Jeong J.-H."/>
            <person name="Kim D."/>
            <person name="Kim S."/>
            <person name="Ryu S."/>
            <person name="Song J.Y."/>
            <person name="Lee S.K."/>
        </authorList>
    </citation>
    <scope>NUCLEOTIDE SEQUENCE [LARGE SCALE GENOMIC DNA]</scope>
    <source>
        <tissue evidence="2">Muscle</tissue>
    </source>
</reference>
<sequence length="207" mass="22616">MPGGTVEVIAANDKEDAPEPGPFVEGSRNKRAWDNESEREGKIIKARGPCSYMGCLELQGQESVHGSRAGTPSEHDVSATQGPPTEAAYEEHHLPLSHQLEQRPEQEDWTHGGRGSSQFTGIHRFIQRVKRPFWDWKGRTPCYSRCNLEQKQSRGPGIPSSPCPGGTPPDPISSIPEPKEKSVSLATAHLSRGLVESSPGSNLFITE</sequence>
<feature type="compositionally biased region" description="Pro residues" evidence="1">
    <location>
        <begin position="159"/>
        <end position="171"/>
    </location>
</feature>
<name>A0A4Z2IUH7_9TELE</name>